<feature type="transmembrane region" description="Helical" evidence="4">
    <location>
        <begin position="262"/>
        <end position="282"/>
    </location>
</feature>
<feature type="region of interest" description="Disordered" evidence="3">
    <location>
        <begin position="1"/>
        <end position="24"/>
    </location>
</feature>
<reference evidence="6" key="1">
    <citation type="submission" date="2020-10" db="EMBL/GenBank/DDBJ databases">
        <authorList>
            <person name="Roach M.J.R."/>
        </authorList>
    </citation>
    <scope>NUCLEOTIDE SEQUENCE</scope>
    <source>
        <strain evidence="6">CBS 1945</strain>
    </source>
</reference>
<accession>A0A875S9Y6</accession>
<evidence type="ECO:0000256" key="1">
    <source>
        <dbReference type="ARBA" id="ARBA00004141"/>
    </source>
</evidence>
<evidence type="ECO:0000313" key="7">
    <source>
        <dbReference type="Proteomes" id="UP000662931"/>
    </source>
</evidence>
<comment type="similarity">
    <text evidence="2">Belongs to the major facilitator superfamily. Monocarboxylate porter (TC 2.A.1.13) family.</text>
</comment>
<dbReference type="PANTHER" id="PTHR11360">
    <property type="entry name" value="MONOCARBOXYLATE TRANSPORTER"/>
    <property type="match status" value="1"/>
</dbReference>
<evidence type="ECO:0000256" key="4">
    <source>
        <dbReference type="SAM" id="Phobius"/>
    </source>
</evidence>
<dbReference type="InterPro" id="IPR011701">
    <property type="entry name" value="MFS"/>
</dbReference>
<feature type="compositionally biased region" description="Polar residues" evidence="3">
    <location>
        <begin position="11"/>
        <end position="24"/>
    </location>
</feature>
<dbReference type="SUPFAM" id="SSF103473">
    <property type="entry name" value="MFS general substrate transporter"/>
    <property type="match status" value="1"/>
</dbReference>
<feature type="transmembrane region" description="Helical" evidence="4">
    <location>
        <begin position="427"/>
        <end position="448"/>
    </location>
</feature>
<dbReference type="OrthoDB" id="6499973at2759"/>
<dbReference type="GeneID" id="62197198"/>
<organism evidence="6 7">
    <name type="scientific">Eeniella nana</name>
    <name type="common">Yeast</name>
    <name type="synonym">Brettanomyces nanus</name>
    <dbReference type="NCBI Taxonomy" id="13502"/>
    <lineage>
        <taxon>Eukaryota</taxon>
        <taxon>Fungi</taxon>
        <taxon>Dikarya</taxon>
        <taxon>Ascomycota</taxon>
        <taxon>Saccharomycotina</taxon>
        <taxon>Pichiomycetes</taxon>
        <taxon>Pichiales</taxon>
        <taxon>Pichiaceae</taxon>
        <taxon>Brettanomyces</taxon>
    </lineage>
</organism>
<comment type="subcellular location">
    <subcellularLocation>
        <location evidence="1">Membrane</location>
        <topology evidence="1">Multi-pass membrane protein</topology>
    </subcellularLocation>
</comment>
<gene>
    <name evidence="6" type="ORF">FOA43_003798</name>
</gene>
<evidence type="ECO:0000256" key="2">
    <source>
        <dbReference type="ARBA" id="ARBA00006727"/>
    </source>
</evidence>
<dbReference type="InterPro" id="IPR036259">
    <property type="entry name" value="MFS_trans_sf"/>
</dbReference>
<dbReference type="PROSITE" id="PS50850">
    <property type="entry name" value="MFS"/>
    <property type="match status" value="1"/>
</dbReference>
<dbReference type="PANTHER" id="PTHR11360:SF315">
    <property type="entry name" value="TRANSPORTER MCH2-RELATED"/>
    <property type="match status" value="1"/>
</dbReference>
<keyword evidence="4" id="KW-0812">Transmembrane</keyword>
<feature type="transmembrane region" description="Helical" evidence="4">
    <location>
        <begin position="140"/>
        <end position="158"/>
    </location>
</feature>
<dbReference type="Pfam" id="PF07690">
    <property type="entry name" value="MFS_1"/>
    <property type="match status" value="2"/>
</dbReference>
<keyword evidence="4" id="KW-1133">Transmembrane helix</keyword>
<sequence length="526" mass="57643">MQEKSNDEQSSDAPTTFNSDATQLDNLTEDPWQNISRAASIVSRNTNLTADPDDILSYDQRIFDKTNTNHSKHTLSRVQTFISEEINDEIPDTFTGWGLLSTIGCTIFNFNTWGSNSAYALYLQEYIHGNLFPGTSEVQFGAIGGLTFGSGLIFAAFINHMIGYFGLRQTIIAGAVVQFAGAMLASFSTKLWQLYCTQGVLQGIGMAMVAVPMVTIVPQWFKGGPGGKRNLAVGIQSAGSGIGGIVYNIGMEPILKQRGWHWALRTQAIICIVLNLIAVMMVKARDEHIKPIFKIYDKKVFSSFGCMVMMVWEMFTLLGYVTLMYTLGDFTRSLGYGAQQGSIVSTMVSVGIIYGRPIVGQFADIFGPVQTAILASWLTSLLVFAMWLPCKNYATAIAFALLEGSIMGTIWITMPTINGEVIGLQKFGIGMSLTWIAVGSSGLVSPIISIALKSSTSEGRSQYRDPTIFVGCCYFGAGLTLCVLRGWIIVRNELTPNLNSEKETLKVRVPPKQALRGFFRLGDYRV</sequence>
<evidence type="ECO:0000259" key="5">
    <source>
        <dbReference type="PROSITE" id="PS50850"/>
    </source>
</evidence>
<feature type="transmembrane region" description="Helical" evidence="4">
    <location>
        <begin position="393"/>
        <end position="415"/>
    </location>
</feature>
<dbReference type="RefSeq" id="XP_038779974.1">
    <property type="nucleotide sequence ID" value="XM_038924046.1"/>
</dbReference>
<feature type="transmembrane region" description="Helical" evidence="4">
    <location>
        <begin position="366"/>
        <end position="387"/>
    </location>
</feature>
<dbReference type="EMBL" id="CP064815">
    <property type="protein sequence ID" value="QPG76409.1"/>
    <property type="molecule type" value="Genomic_DNA"/>
</dbReference>
<name>A0A875S9Y6_EENNA</name>
<feature type="transmembrane region" description="Helical" evidence="4">
    <location>
        <begin position="170"/>
        <end position="188"/>
    </location>
</feature>
<keyword evidence="7" id="KW-1185">Reference proteome</keyword>
<dbReference type="InterPro" id="IPR050327">
    <property type="entry name" value="Proton-linked_MCT"/>
</dbReference>
<evidence type="ECO:0000313" key="6">
    <source>
        <dbReference type="EMBL" id="QPG76409.1"/>
    </source>
</evidence>
<keyword evidence="4" id="KW-0472">Membrane</keyword>
<feature type="domain" description="Major facilitator superfamily (MFS) profile" evidence="5">
    <location>
        <begin position="97"/>
        <end position="503"/>
    </location>
</feature>
<dbReference type="Gene3D" id="1.20.1250.20">
    <property type="entry name" value="MFS general substrate transporter like domains"/>
    <property type="match status" value="2"/>
</dbReference>
<proteinExistence type="inferred from homology"/>
<feature type="transmembrane region" description="Helical" evidence="4">
    <location>
        <begin position="333"/>
        <end position="354"/>
    </location>
</feature>
<dbReference type="KEGG" id="bnn:FOA43_003798"/>
<feature type="transmembrane region" description="Helical" evidence="4">
    <location>
        <begin position="200"/>
        <end position="218"/>
    </location>
</feature>
<evidence type="ECO:0000256" key="3">
    <source>
        <dbReference type="SAM" id="MobiDB-lite"/>
    </source>
</evidence>
<feature type="transmembrane region" description="Helical" evidence="4">
    <location>
        <begin position="303"/>
        <end position="327"/>
    </location>
</feature>
<dbReference type="AlphaFoldDB" id="A0A875S9Y6"/>
<dbReference type="GO" id="GO:0016020">
    <property type="term" value="C:membrane"/>
    <property type="evidence" value="ECO:0007669"/>
    <property type="project" value="UniProtKB-SubCell"/>
</dbReference>
<feature type="transmembrane region" description="Helical" evidence="4">
    <location>
        <begin position="468"/>
        <end position="490"/>
    </location>
</feature>
<protein>
    <recommendedName>
        <fullName evidence="5">Major facilitator superfamily (MFS) profile domain-containing protein</fullName>
    </recommendedName>
</protein>
<dbReference type="Proteomes" id="UP000662931">
    <property type="component" value="Chromosome 4"/>
</dbReference>
<dbReference type="GO" id="GO:0022857">
    <property type="term" value="F:transmembrane transporter activity"/>
    <property type="evidence" value="ECO:0007669"/>
    <property type="project" value="InterPro"/>
</dbReference>
<dbReference type="InterPro" id="IPR020846">
    <property type="entry name" value="MFS_dom"/>
</dbReference>